<dbReference type="AlphaFoldDB" id="A0ABD1CH00"/>
<evidence type="ECO:0000313" key="1">
    <source>
        <dbReference type="EMBL" id="KAL1375616.1"/>
    </source>
</evidence>
<feature type="non-terminal residue" evidence="1">
    <location>
        <position position="55"/>
    </location>
</feature>
<organism evidence="1 2">
    <name type="scientific">Culex pipiens pipiens</name>
    <name type="common">Northern house mosquito</name>
    <dbReference type="NCBI Taxonomy" id="38569"/>
    <lineage>
        <taxon>Eukaryota</taxon>
        <taxon>Metazoa</taxon>
        <taxon>Ecdysozoa</taxon>
        <taxon>Arthropoda</taxon>
        <taxon>Hexapoda</taxon>
        <taxon>Insecta</taxon>
        <taxon>Pterygota</taxon>
        <taxon>Neoptera</taxon>
        <taxon>Endopterygota</taxon>
        <taxon>Diptera</taxon>
        <taxon>Nematocera</taxon>
        <taxon>Culicoidea</taxon>
        <taxon>Culicidae</taxon>
        <taxon>Culicinae</taxon>
        <taxon>Culicini</taxon>
        <taxon>Culex</taxon>
        <taxon>Culex</taxon>
    </lineage>
</organism>
<comment type="caution">
    <text evidence="1">The sequence shown here is derived from an EMBL/GenBank/DDBJ whole genome shotgun (WGS) entry which is preliminary data.</text>
</comment>
<evidence type="ECO:0000313" key="2">
    <source>
        <dbReference type="Proteomes" id="UP001562425"/>
    </source>
</evidence>
<reference evidence="1 2" key="1">
    <citation type="submission" date="2024-05" db="EMBL/GenBank/DDBJ databases">
        <title>Culex pipiens pipiens assembly and annotation.</title>
        <authorList>
            <person name="Alout H."/>
            <person name="Durand T."/>
        </authorList>
    </citation>
    <scope>NUCLEOTIDE SEQUENCE [LARGE SCALE GENOMIC DNA]</scope>
    <source>
        <strain evidence="1">HA-2024</strain>
        <tissue evidence="1">Whole body</tissue>
    </source>
</reference>
<sequence length="55" mass="5579">MLASSSEGNGGGESSALFSKFGSSLFGPTSSPQKVVTNIRGFLSNRLTGVSIPDT</sequence>
<name>A0ABD1CH00_CULPP</name>
<accession>A0ABD1CH00</accession>
<dbReference type="EMBL" id="JBEHCU010012347">
    <property type="protein sequence ID" value="KAL1375616.1"/>
    <property type="molecule type" value="Genomic_DNA"/>
</dbReference>
<keyword evidence="2" id="KW-1185">Reference proteome</keyword>
<proteinExistence type="predicted"/>
<gene>
    <name evidence="1" type="ORF">pipiens_017396</name>
</gene>
<dbReference type="Proteomes" id="UP001562425">
    <property type="component" value="Unassembled WGS sequence"/>
</dbReference>
<protein>
    <submittedName>
        <fullName evidence="1">Uncharacterized protein</fullName>
    </submittedName>
</protein>